<evidence type="ECO:0008006" key="4">
    <source>
        <dbReference type="Google" id="ProtNLM"/>
    </source>
</evidence>
<keyword evidence="1" id="KW-1133">Transmembrane helix</keyword>
<evidence type="ECO:0000313" key="2">
    <source>
        <dbReference type="EMBL" id="TCT25668.1"/>
    </source>
</evidence>
<reference evidence="2 3" key="1">
    <citation type="submission" date="2019-03" db="EMBL/GenBank/DDBJ databases">
        <title>Genomic Encyclopedia of Type Strains, Phase IV (KMG-IV): sequencing the most valuable type-strain genomes for metagenomic binning, comparative biology and taxonomic classification.</title>
        <authorList>
            <person name="Goeker M."/>
        </authorList>
    </citation>
    <scope>NUCLEOTIDE SEQUENCE [LARGE SCALE GENOMIC DNA]</scope>
    <source>
        <strain evidence="2 3">DSM 25894</strain>
    </source>
</reference>
<organism evidence="2 3">
    <name type="scientific">Melghiribacillus thermohalophilus</name>
    <dbReference type="NCBI Taxonomy" id="1324956"/>
    <lineage>
        <taxon>Bacteria</taxon>
        <taxon>Bacillati</taxon>
        <taxon>Bacillota</taxon>
        <taxon>Bacilli</taxon>
        <taxon>Bacillales</taxon>
        <taxon>Bacillaceae</taxon>
        <taxon>Melghiribacillus</taxon>
    </lineage>
</organism>
<proteinExistence type="predicted"/>
<name>A0A4R3N8Z7_9BACI</name>
<comment type="caution">
    <text evidence="2">The sequence shown here is derived from an EMBL/GenBank/DDBJ whole genome shotgun (WGS) entry which is preliminary data.</text>
</comment>
<feature type="transmembrane region" description="Helical" evidence="1">
    <location>
        <begin position="32"/>
        <end position="48"/>
    </location>
</feature>
<dbReference type="AlphaFoldDB" id="A0A4R3N8Z7"/>
<gene>
    <name evidence="2" type="ORF">EDD68_103223</name>
</gene>
<dbReference type="Proteomes" id="UP000294650">
    <property type="component" value="Unassembled WGS sequence"/>
</dbReference>
<feature type="transmembrane region" description="Helical" evidence="1">
    <location>
        <begin position="82"/>
        <end position="102"/>
    </location>
</feature>
<dbReference type="OrthoDB" id="2428514at2"/>
<evidence type="ECO:0000313" key="3">
    <source>
        <dbReference type="Proteomes" id="UP000294650"/>
    </source>
</evidence>
<keyword evidence="1" id="KW-0812">Transmembrane</keyword>
<keyword evidence="3" id="KW-1185">Reference proteome</keyword>
<dbReference type="EMBL" id="SMAN01000003">
    <property type="protein sequence ID" value="TCT25668.1"/>
    <property type="molecule type" value="Genomic_DNA"/>
</dbReference>
<evidence type="ECO:0000256" key="1">
    <source>
        <dbReference type="SAM" id="Phobius"/>
    </source>
</evidence>
<protein>
    <recommendedName>
        <fullName evidence="4">DUF3899 domain-containing protein</fullName>
    </recommendedName>
</protein>
<accession>A0A4R3N8Z7</accession>
<keyword evidence="1" id="KW-0472">Membrane</keyword>
<dbReference type="RefSeq" id="WP_132371092.1">
    <property type="nucleotide sequence ID" value="NZ_SMAN01000003.1"/>
</dbReference>
<sequence length="106" mass="11652">MKKWGIAFLTFVVILGVNWGIAAWFQMHVIEVSFFVGLAFAVILRLANSSGGFLSDSISSGVQSETGMKMERETKKTMPSSATATAVVYTILALIVTIIYYFDDLM</sequence>